<dbReference type="Gramene" id="TKW23432">
    <property type="protein sequence ID" value="TKW23432"/>
    <property type="gene ID" value="SEVIR_4G291701v2"/>
</dbReference>
<evidence type="ECO:0000313" key="2">
    <source>
        <dbReference type="Proteomes" id="UP000298652"/>
    </source>
</evidence>
<reference evidence="1 2" key="1">
    <citation type="submission" date="2019-03" db="EMBL/GenBank/DDBJ databases">
        <title>WGS assembly of Setaria viridis.</title>
        <authorList>
            <person name="Huang P."/>
            <person name="Jenkins J."/>
            <person name="Grimwood J."/>
            <person name="Barry K."/>
            <person name="Healey A."/>
            <person name="Mamidi S."/>
            <person name="Sreedasyam A."/>
            <person name="Shu S."/>
            <person name="Feldman M."/>
            <person name="Wu J."/>
            <person name="Yu Y."/>
            <person name="Chen C."/>
            <person name="Johnson J."/>
            <person name="Rokhsar D."/>
            <person name="Baxter I."/>
            <person name="Schmutz J."/>
            <person name="Brutnell T."/>
            <person name="Kellogg E."/>
        </authorList>
    </citation>
    <scope>NUCLEOTIDE SEQUENCE [LARGE SCALE GENOMIC DNA]</scope>
    <source>
        <strain evidence="2">cv. A10</strain>
    </source>
</reference>
<dbReference type="Proteomes" id="UP000298652">
    <property type="component" value="Chromosome 4"/>
</dbReference>
<accession>A0A4U6V7A2</accession>
<dbReference type="AlphaFoldDB" id="A0A4U6V7A2"/>
<dbReference type="EMBL" id="CM016555">
    <property type="protein sequence ID" value="TKW23432.1"/>
    <property type="molecule type" value="Genomic_DNA"/>
</dbReference>
<evidence type="ECO:0008006" key="3">
    <source>
        <dbReference type="Google" id="ProtNLM"/>
    </source>
</evidence>
<evidence type="ECO:0000313" key="1">
    <source>
        <dbReference type="EMBL" id="TKW23433.1"/>
    </source>
</evidence>
<protein>
    <recommendedName>
        <fullName evidence="3">FBD domain-containing protein</fullName>
    </recommendedName>
</protein>
<name>A0A4U6V7A2_SETVI</name>
<dbReference type="EMBL" id="CM016555">
    <property type="protein sequence ID" value="TKW23433.1"/>
    <property type="molecule type" value="Genomic_DNA"/>
</dbReference>
<organism evidence="1 2">
    <name type="scientific">Setaria viridis</name>
    <name type="common">Green bristlegrass</name>
    <name type="synonym">Setaria italica subsp. viridis</name>
    <dbReference type="NCBI Taxonomy" id="4556"/>
    <lineage>
        <taxon>Eukaryota</taxon>
        <taxon>Viridiplantae</taxon>
        <taxon>Streptophyta</taxon>
        <taxon>Embryophyta</taxon>
        <taxon>Tracheophyta</taxon>
        <taxon>Spermatophyta</taxon>
        <taxon>Magnoliopsida</taxon>
        <taxon>Liliopsida</taxon>
        <taxon>Poales</taxon>
        <taxon>Poaceae</taxon>
        <taxon>PACMAD clade</taxon>
        <taxon>Panicoideae</taxon>
        <taxon>Panicodae</taxon>
        <taxon>Paniceae</taxon>
        <taxon>Cenchrinae</taxon>
        <taxon>Setaria</taxon>
    </lineage>
</organism>
<keyword evidence="2" id="KW-1185">Reference proteome</keyword>
<proteinExistence type="predicted"/>
<dbReference type="Gramene" id="TKW23433">
    <property type="protein sequence ID" value="TKW23433"/>
    <property type="gene ID" value="SEVIR_4G291701v2"/>
</dbReference>
<sequence length="121" mass="13507">MVTILKWVCVCDFLDVGLNGLWKLYKIRECKQHGLSLDIHILDEPDMLEEAWSFAQMIAQLPVSVFSVMELDLKTGGHAFGPLVLHMLRIQPVIQSFKLVLARGKGGVPCPVNCPCEQSSN</sequence>
<gene>
    <name evidence="1" type="ORF">SEVIR_4G291701v2</name>
</gene>